<comment type="subcellular location">
    <subcellularLocation>
        <location evidence="2 12">Cell inner membrane</location>
        <topology evidence="2 12">Single-pass membrane protein</topology>
    </subcellularLocation>
</comment>
<dbReference type="InterPro" id="IPR007078">
    <property type="entry name" value="Haem_export_protD_CcmD"/>
</dbReference>
<dbReference type="RefSeq" id="WP_089683760.1">
    <property type="nucleotide sequence ID" value="NZ_FNES01000003.1"/>
</dbReference>
<feature type="region of interest" description="Disordered" evidence="13">
    <location>
        <begin position="52"/>
        <end position="84"/>
    </location>
</feature>
<keyword evidence="15" id="KW-1185">Reference proteome</keyword>
<evidence type="ECO:0000256" key="6">
    <source>
        <dbReference type="ARBA" id="ARBA00022475"/>
    </source>
</evidence>
<gene>
    <name evidence="14" type="ORF">SAMN04487954_103215</name>
</gene>
<evidence type="ECO:0000256" key="1">
    <source>
        <dbReference type="ARBA" id="ARBA00002442"/>
    </source>
</evidence>
<dbReference type="AlphaFoldDB" id="A0A1G8RHD8"/>
<dbReference type="GO" id="GO:1903607">
    <property type="term" value="P:cytochrome c biosynthetic process"/>
    <property type="evidence" value="ECO:0007669"/>
    <property type="project" value="TreeGrafter"/>
</dbReference>
<keyword evidence="5 12" id="KW-0813">Transport</keyword>
<comment type="function">
    <text evidence="1 12">Required for the export of heme to the periplasm for the biogenesis of c-type cytochromes.</text>
</comment>
<name>A0A1G8RHD8_9GAMM</name>
<dbReference type="InterPro" id="IPR052075">
    <property type="entry name" value="Heme_exporter_D"/>
</dbReference>
<evidence type="ECO:0000256" key="2">
    <source>
        <dbReference type="ARBA" id="ARBA00004377"/>
    </source>
</evidence>
<evidence type="ECO:0000313" key="14">
    <source>
        <dbReference type="EMBL" id="SDJ16407.1"/>
    </source>
</evidence>
<dbReference type="GO" id="GO:0005886">
    <property type="term" value="C:plasma membrane"/>
    <property type="evidence" value="ECO:0007669"/>
    <property type="project" value="UniProtKB-SubCell"/>
</dbReference>
<evidence type="ECO:0000256" key="13">
    <source>
        <dbReference type="SAM" id="MobiDB-lite"/>
    </source>
</evidence>
<accession>A0A1G8RHD8</accession>
<protein>
    <recommendedName>
        <fullName evidence="4 12">Heme exporter protein D</fullName>
    </recommendedName>
</protein>
<keyword evidence="11 12" id="KW-0472">Membrane</keyword>
<evidence type="ECO:0000256" key="12">
    <source>
        <dbReference type="RuleBase" id="RU363101"/>
    </source>
</evidence>
<sequence>MAFDSFQAFLAMGGHAPYVWAAWAVTLALLVGSGLHARVEHRRTLRDLARRVRRERRRESTAAGGAATIQHDGGGYTNDSETQA</sequence>
<keyword evidence="9 12" id="KW-0201">Cytochrome c-type biogenesis</keyword>
<evidence type="ECO:0000256" key="11">
    <source>
        <dbReference type="ARBA" id="ARBA00023136"/>
    </source>
</evidence>
<proteinExistence type="inferred from homology"/>
<dbReference type="GO" id="GO:0015886">
    <property type="term" value="P:heme transport"/>
    <property type="evidence" value="ECO:0007669"/>
    <property type="project" value="InterPro"/>
</dbReference>
<organism evidence="14 15">
    <name type="scientific">Billgrantia gudaonensis</name>
    <dbReference type="NCBI Taxonomy" id="376427"/>
    <lineage>
        <taxon>Bacteria</taxon>
        <taxon>Pseudomonadati</taxon>
        <taxon>Pseudomonadota</taxon>
        <taxon>Gammaproteobacteria</taxon>
        <taxon>Oceanospirillales</taxon>
        <taxon>Halomonadaceae</taxon>
        <taxon>Billgrantia</taxon>
    </lineage>
</organism>
<feature type="transmembrane region" description="Helical" evidence="12">
    <location>
        <begin position="20"/>
        <end position="37"/>
    </location>
</feature>
<reference evidence="14 15" key="1">
    <citation type="submission" date="2016-10" db="EMBL/GenBank/DDBJ databases">
        <authorList>
            <person name="de Groot N.N."/>
        </authorList>
    </citation>
    <scope>NUCLEOTIDE SEQUENCE [LARGE SCALE GENOMIC DNA]</scope>
    <source>
        <strain evidence="14 15">CGMCC 1.6133</strain>
    </source>
</reference>
<evidence type="ECO:0000256" key="8">
    <source>
        <dbReference type="ARBA" id="ARBA00022692"/>
    </source>
</evidence>
<dbReference type="STRING" id="376427.SAMN04487954_103215"/>
<dbReference type="GO" id="GO:0017004">
    <property type="term" value="P:cytochrome complex assembly"/>
    <property type="evidence" value="ECO:0007669"/>
    <property type="project" value="UniProtKB-KW"/>
</dbReference>
<dbReference type="PANTHER" id="PTHR37531">
    <property type="entry name" value="HEME EXPORTER PROTEIN D"/>
    <property type="match status" value="1"/>
</dbReference>
<dbReference type="NCBIfam" id="TIGR03141">
    <property type="entry name" value="cytochro_ccmD"/>
    <property type="match status" value="1"/>
</dbReference>
<evidence type="ECO:0000256" key="7">
    <source>
        <dbReference type="ARBA" id="ARBA00022519"/>
    </source>
</evidence>
<comment type="similarity">
    <text evidence="3 12">Belongs to the CcmD/CycX/HelD family.</text>
</comment>
<evidence type="ECO:0000256" key="9">
    <source>
        <dbReference type="ARBA" id="ARBA00022748"/>
    </source>
</evidence>
<keyword evidence="8 12" id="KW-0812">Transmembrane</keyword>
<dbReference type="Pfam" id="PF04995">
    <property type="entry name" value="CcmD"/>
    <property type="match status" value="1"/>
</dbReference>
<evidence type="ECO:0000313" key="15">
    <source>
        <dbReference type="Proteomes" id="UP000198525"/>
    </source>
</evidence>
<evidence type="ECO:0000256" key="5">
    <source>
        <dbReference type="ARBA" id="ARBA00022448"/>
    </source>
</evidence>
<keyword evidence="7 12" id="KW-0997">Cell inner membrane</keyword>
<keyword evidence="6 12" id="KW-1003">Cell membrane</keyword>
<evidence type="ECO:0000256" key="4">
    <source>
        <dbReference type="ARBA" id="ARBA00016461"/>
    </source>
</evidence>
<evidence type="ECO:0000256" key="3">
    <source>
        <dbReference type="ARBA" id="ARBA00008741"/>
    </source>
</evidence>
<evidence type="ECO:0000256" key="10">
    <source>
        <dbReference type="ARBA" id="ARBA00022989"/>
    </source>
</evidence>
<keyword evidence="10 12" id="KW-1133">Transmembrane helix</keyword>
<dbReference type="EMBL" id="FNES01000003">
    <property type="protein sequence ID" value="SDJ16407.1"/>
    <property type="molecule type" value="Genomic_DNA"/>
</dbReference>
<dbReference type="PANTHER" id="PTHR37531:SF1">
    <property type="entry name" value="HEME EXPORTER PROTEIN D"/>
    <property type="match status" value="1"/>
</dbReference>
<dbReference type="Proteomes" id="UP000198525">
    <property type="component" value="Unassembled WGS sequence"/>
</dbReference>